<reference evidence="2 3" key="1">
    <citation type="submission" date="2019-02" db="EMBL/GenBank/DDBJ databases">
        <title>Deep-cultivation of Planctomycetes and their phenomic and genomic characterization uncovers novel biology.</title>
        <authorList>
            <person name="Wiegand S."/>
            <person name="Jogler M."/>
            <person name="Boedeker C."/>
            <person name="Pinto D."/>
            <person name="Vollmers J."/>
            <person name="Rivas-Marin E."/>
            <person name="Kohn T."/>
            <person name="Peeters S.H."/>
            <person name="Heuer A."/>
            <person name="Rast P."/>
            <person name="Oberbeckmann S."/>
            <person name="Bunk B."/>
            <person name="Jeske O."/>
            <person name="Meyerdierks A."/>
            <person name="Storesund J.E."/>
            <person name="Kallscheuer N."/>
            <person name="Luecker S."/>
            <person name="Lage O.M."/>
            <person name="Pohl T."/>
            <person name="Merkel B.J."/>
            <person name="Hornburger P."/>
            <person name="Mueller R.-W."/>
            <person name="Bruemmer F."/>
            <person name="Labrenz M."/>
            <person name="Spormann A.M."/>
            <person name="Op Den Camp H."/>
            <person name="Overmann J."/>
            <person name="Amann R."/>
            <person name="Jetten M.S.M."/>
            <person name="Mascher T."/>
            <person name="Medema M.H."/>
            <person name="Devos D.P."/>
            <person name="Kaster A.-K."/>
            <person name="Ovreas L."/>
            <person name="Rohde M."/>
            <person name="Galperin M.Y."/>
            <person name="Jogler C."/>
        </authorList>
    </citation>
    <scope>NUCLEOTIDE SEQUENCE [LARGE SCALE GENOMIC DNA]</scope>
    <source>
        <strain evidence="2 3">Pla108</strain>
    </source>
</reference>
<sequence precursor="true">MRHPSLALLCVSALNATLAAEPITFSYTAVRIGSGGSIPGEAVYHGEYTFESIALEAPGTLRGLYNGAVTDWTLRDEFGALIARTADADIRVGDNVNPQGSDIYNVSSFGSTHDPALVYHALGKDWSLFRMDIRLEDATGTAFDSFDLPLLAPSLGVFTQRAILNLGFSRPVDGGTFVTFALTSLVRVTPVPEPSTTTTFLALAAISSTGYRRKRLSGSYSGSRPQPGRPAPLGRYGGASRLAMSWEATPLPVGLDAPSLVR</sequence>
<accession>A0A5C6A5U2</accession>
<protein>
    <recommendedName>
        <fullName evidence="4">PEP-CTERM protein-sorting domain-containing protein</fullName>
    </recommendedName>
</protein>
<gene>
    <name evidence="2" type="ORF">Pla108_36460</name>
</gene>
<evidence type="ECO:0000313" key="2">
    <source>
        <dbReference type="EMBL" id="TWT94796.1"/>
    </source>
</evidence>
<dbReference type="AlphaFoldDB" id="A0A5C6A5U2"/>
<comment type="caution">
    <text evidence="2">The sequence shown here is derived from an EMBL/GenBank/DDBJ whole genome shotgun (WGS) entry which is preliminary data.</text>
</comment>
<keyword evidence="1" id="KW-0732">Signal</keyword>
<feature type="chain" id="PRO_5022934919" description="PEP-CTERM protein-sorting domain-containing protein" evidence="1">
    <location>
        <begin position="20"/>
        <end position="262"/>
    </location>
</feature>
<dbReference type="Proteomes" id="UP000317421">
    <property type="component" value="Unassembled WGS sequence"/>
</dbReference>
<name>A0A5C6A5U2_9BACT</name>
<dbReference type="RefSeq" id="WP_146446344.1">
    <property type="nucleotide sequence ID" value="NZ_SJPR01000006.1"/>
</dbReference>
<dbReference type="EMBL" id="SJPR01000006">
    <property type="protein sequence ID" value="TWT94796.1"/>
    <property type="molecule type" value="Genomic_DNA"/>
</dbReference>
<feature type="signal peptide" evidence="1">
    <location>
        <begin position="1"/>
        <end position="19"/>
    </location>
</feature>
<organism evidence="2 3">
    <name type="scientific">Botrimarina colliarenosi</name>
    <dbReference type="NCBI Taxonomy" id="2528001"/>
    <lineage>
        <taxon>Bacteria</taxon>
        <taxon>Pseudomonadati</taxon>
        <taxon>Planctomycetota</taxon>
        <taxon>Planctomycetia</taxon>
        <taxon>Pirellulales</taxon>
        <taxon>Lacipirellulaceae</taxon>
        <taxon>Botrimarina</taxon>
    </lineage>
</organism>
<evidence type="ECO:0000313" key="3">
    <source>
        <dbReference type="Proteomes" id="UP000317421"/>
    </source>
</evidence>
<keyword evidence="3" id="KW-1185">Reference proteome</keyword>
<evidence type="ECO:0000256" key="1">
    <source>
        <dbReference type="SAM" id="SignalP"/>
    </source>
</evidence>
<evidence type="ECO:0008006" key="4">
    <source>
        <dbReference type="Google" id="ProtNLM"/>
    </source>
</evidence>
<proteinExistence type="predicted"/>